<feature type="non-terminal residue" evidence="1">
    <location>
        <position position="1"/>
    </location>
</feature>
<keyword evidence="2" id="KW-1185">Reference proteome</keyword>
<evidence type="ECO:0000313" key="2">
    <source>
        <dbReference type="Proteomes" id="UP001529510"/>
    </source>
</evidence>
<accession>A0ABD0QDW4</accession>
<reference evidence="1 2" key="1">
    <citation type="submission" date="2024-05" db="EMBL/GenBank/DDBJ databases">
        <title>Genome sequencing and assembly of Indian major carp, Cirrhinus mrigala (Hamilton, 1822).</title>
        <authorList>
            <person name="Mohindra V."/>
            <person name="Chowdhury L.M."/>
            <person name="Lal K."/>
            <person name="Jena J.K."/>
        </authorList>
    </citation>
    <scope>NUCLEOTIDE SEQUENCE [LARGE SCALE GENOMIC DNA]</scope>
    <source>
        <strain evidence="1">CM1030</strain>
        <tissue evidence="1">Blood</tissue>
    </source>
</reference>
<sequence length="55" mass="5597">PGENMGNKYAYNGGVYTGLGASSLAVPFLCSILANPDVYPSNSFASLPASLLSAE</sequence>
<proteinExistence type="predicted"/>
<dbReference type="EMBL" id="JAMKFB020000009">
    <property type="protein sequence ID" value="KAL0184374.1"/>
    <property type="molecule type" value="Genomic_DNA"/>
</dbReference>
<name>A0ABD0QDW4_CIRMR</name>
<organism evidence="1 2">
    <name type="scientific">Cirrhinus mrigala</name>
    <name type="common">Mrigala</name>
    <dbReference type="NCBI Taxonomy" id="683832"/>
    <lineage>
        <taxon>Eukaryota</taxon>
        <taxon>Metazoa</taxon>
        <taxon>Chordata</taxon>
        <taxon>Craniata</taxon>
        <taxon>Vertebrata</taxon>
        <taxon>Euteleostomi</taxon>
        <taxon>Actinopterygii</taxon>
        <taxon>Neopterygii</taxon>
        <taxon>Teleostei</taxon>
        <taxon>Ostariophysi</taxon>
        <taxon>Cypriniformes</taxon>
        <taxon>Cyprinidae</taxon>
        <taxon>Labeoninae</taxon>
        <taxon>Labeonini</taxon>
        <taxon>Cirrhinus</taxon>
    </lineage>
</organism>
<dbReference type="AlphaFoldDB" id="A0ABD0QDW4"/>
<comment type="caution">
    <text evidence="1">The sequence shown here is derived from an EMBL/GenBank/DDBJ whole genome shotgun (WGS) entry which is preliminary data.</text>
</comment>
<protein>
    <submittedName>
        <fullName evidence="1">Uncharacterized protein</fullName>
    </submittedName>
</protein>
<gene>
    <name evidence="1" type="ORF">M9458_020070</name>
</gene>
<evidence type="ECO:0000313" key="1">
    <source>
        <dbReference type="EMBL" id="KAL0184374.1"/>
    </source>
</evidence>
<feature type="non-terminal residue" evidence="1">
    <location>
        <position position="55"/>
    </location>
</feature>
<dbReference type="Proteomes" id="UP001529510">
    <property type="component" value="Unassembled WGS sequence"/>
</dbReference>